<keyword evidence="4" id="KW-0539">Nucleus</keyword>
<dbReference type="InterPro" id="IPR006447">
    <property type="entry name" value="Myb_dom_plants"/>
</dbReference>
<dbReference type="SUPFAM" id="SSF46689">
    <property type="entry name" value="Homeodomain-like"/>
    <property type="match status" value="1"/>
</dbReference>
<dbReference type="GO" id="GO:0003677">
    <property type="term" value="F:DNA binding"/>
    <property type="evidence" value="ECO:0007669"/>
    <property type="project" value="UniProtKB-KW"/>
</dbReference>
<keyword evidence="1" id="KW-0805">Transcription regulation</keyword>
<feature type="domain" description="MYB-CC type transcription factor LHEQLE-containing" evidence="7">
    <location>
        <begin position="77"/>
        <end position="122"/>
    </location>
</feature>
<keyword evidence="9" id="KW-1185">Reference proteome</keyword>
<dbReference type="Proteomes" id="UP000324705">
    <property type="component" value="Chromosome 3A"/>
</dbReference>
<dbReference type="EMBL" id="LT934115">
    <property type="protein sequence ID" value="VAH57705.1"/>
    <property type="molecule type" value="Genomic_DNA"/>
</dbReference>
<evidence type="ECO:0000313" key="9">
    <source>
        <dbReference type="Proteomes" id="UP000324705"/>
    </source>
</evidence>
<feature type="compositionally biased region" description="Polar residues" evidence="5">
    <location>
        <begin position="144"/>
        <end position="165"/>
    </location>
</feature>
<keyword evidence="6" id="KW-0732">Signal</keyword>
<dbReference type="PANTHER" id="PTHR31499">
    <property type="entry name" value="MYB FAMILY TRANSCRIPTION FACTOR PHL11"/>
    <property type="match status" value="1"/>
</dbReference>
<evidence type="ECO:0000256" key="2">
    <source>
        <dbReference type="ARBA" id="ARBA00023125"/>
    </source>
</evidence>
<dbReference type="InterPro" id="IPR046955">
    <property type="entry name" value="PHR1-like"/>
</dbReference>
<dbReference type="InterPro" id="IPR025756">
    <property type="entry name" value="Myb_CC_LHEQLE"/>
</dbReference>
<dbReference type="AlphaFoldDB" id="A0A9R0RBN8"/>
<dbReference type="GO" id="GO:0003700">
    <property type="term" value="F:DNA-binding transcription factor activity"/>
    <property type="evidence" value="ECO:0007669"/>
    <property type="project" value="InterPro"/>
</dbReference>
<keyword evidence="2" id="KW-0238">DNA-binding</keyword>
<feature type="signal peptide" evidence="6">
    <location>
        <begin position="1"/>
        <end position="17"/>
    </location>
</feature>
<gene>
    <name evidence="8" type="ORF">TRITD_3Av1G032400</name>
</gene>
<feature type="region of interest" description="Disordered" evidence="5">
    <location>
        <begin position="135"/>
        <end position="171"/>
    </location>
</feature>
<name>A0A9R0RBN8_TRITD</name>
<organism evidence="8 9">
    <name type="scientific">Triticum turgidum subsp. durum</name>
    <name type="common">Durum wheat</name>
    <name type="synonym">Triticum durum</name>
    <dbReference type="NCBI Taxonomy" id="4567"/>
    <lineage>
        <taxon>Eukaryota</taxon>
        <taxon>Viridiplantae</taxon>
        <taxon>Streptophyta</taxon>
        <taxon>Embryophyta</taxon>
        <taxon>Tracheophyta</taxon>
        <taxon>Spermatophyta</taxon>
        <taxon>Magnoliopsida</taxon>
        <taxon>Liliopsida</taxon>
        <taxon>Poales</taxon>
        <taxon>Poaceae</taxon>
        <taxon>BOP clade</taxon>
        <taxon>Pooideae</taxon>
        <taxon>Triticodae</taxon>
        <taxon>Triticeae</taxon>
        <taxon>Triticinae</taxon>
        <taxon>Triticum</taxon>
    </lineage>
</organism>
<evidence type="ECO:0000256" key="5">
    <source>
        <dbReference type="SAM" id="MobiDB-lite"/>
    </source>
</evidence>
<evidence type="ECO:0000256" key="6">
    <source>
        <dbReference type="SAM" id="SignalP"/>
    </source>
</evidence>
<dbReference type="Gene3D" id="1.10.10.60">
    <property type="entry name" value="Homeodomain-like"/>
    <property type="match status" value="1"/>
</dbReference>
<evidence type="ECO:0000256" key="3">
    <source>
        <dbReference type="ARBA" id="ARBA00023163"/>
    </source>
</evidence>
<dbReference type="PANTHER" id="PTHR31499:SF80">
    <property type="entry name" value="HTH MYB-TYPE DOMAIN-CONTAINING PROTEIN"/>
    <property type="match status" value="1"/>
</dbReference>
<protein>
    <recommendedName>
        <fullName evidence="7">MYB-CC type transcription factor LHEQLE-containing domain-containing protein</fullName>
    </recommendedName>
</protein>
<evidence type="ECO:0000313" key="8">
    <source>
        <dbReference type="EMBL" id="VAH57705.1"/>
    </source>
</evidence>
<feature type="chain" id="PRO_5040442146" description="MYB-CC type transcription factor LHEQLE-containing domain-containing protein" evidence="6">
    <location>
        <begin position="18"/>
        <end position="171"/>
    </location>
</feature>
<keyword evidence="3" id="KW-0804">Transcription</keyword>
<dbReference type="InterPro" id="IPR009057">
    <property type="entry name" value="Homeodomain-like_sf"/>
</dbReference>
<evidence type="ECO:0000256" key="4">
    <source>
        <dbReference type="ARBA" id="ARBA00023242"/>
    </source>
</evidence>
<proteinExistence type="predicted"/>
<reference evidence="8 9" key="1">
    <citation type="submission" date="2017-09" db="EMBL/GenBank/DDBJ databases">
        <authorList>
            <consortium name="International Durum Wheat Genome Sequencing Consortium (IDWGSC)"/>
            <person name="Milanesi L."/>
        </authorList>
    </citation>
    <scope>NUCLEOTIDE SEQUENCE [LARGE SCALE GENOMIC DNA]</scope>
    <source>
        <strain evidence="9">cv. Svevo</strain>
    </source>
</reference>
<dbReference type="NCBIfam" id="TIGR01557">
    <property type="entry name" value="myb_SHAQKYF"/>
    <property type="match status" value="1"/>
</dbReference>
<accession>A0A9R0RBN8</accession>
<dbReference type="Pfam" id="PF14379">
    <property type="entry name" value="Myb_CC_LHEQLE"/>
    <property type="match status" value="1"/>
</dbReference>
<sequence>MSVLWTLSICLVAVKEATPKGVLKLMKADNLTIYHVKSHLQKYRTARYRPELSEGSSERLEASKEELPSIDLKGNFDLTEALRLQLELQKRLHEQLEVQRSLQLRIEEQGKCLQIMIEQQCNPATDKALDASTLAEGLKLSSDPPESSTVKDVPNNSQNGTTEQAESGDKE</sequence>
<evidence type="ECO:0000256" key="1">
    <source>
        <dbReference type="ARBA" id="ARBA00023015"/>
    </source>
</evidence>
<evidence type="ECO:0000259" key="7">
    <source>
        <dbReference type="Pfam" id="PF14379"/>
    </source>
</evidence>
<dbReference type="Gramene" id="TRITD3Av1G032400.15">
    <property type="protein sequence ID" value="TRITD3Av1G032400.15"/>
    <property type="gene ID" value="TRITD3Av1G032400"/>
</dbReference>